<evidence type="ECO:0000313" key="2">
    <source>
        <dbReference type="Proteomes" id="UP000054092"/>
    </source>
</evidence>
<reference evidence="2" key="1">
    <citation type="journal article" date="2015" name="MBio">
        <title>Genome-Resolved Metagenomic Analysis Reveals Roles for Candidate Phyla and Other Microbial Community Members in Biogeochemical Transformations in Oil Reservoirs.</title>
        <authorList>
            <person name="Hu P."/>
            <person name="Tom L."/>
            <person name="Singh A."/>
            <person name="Thomas B.C."/>
            <person name="Baker B.J."/>
            <person name="Piceno Y.M."/>
            <person name="Andersen G.L."/>
            <person name="Banfield J.F."/>
        </authorList>
    </citation>
    <scope>NUCLEOTIDE SEQUENCE [LARGE SCALE GENOMIC DNA]</scope>
</reference>
<sequence length="57" mass="6412">MLNNSSVGLRISADPVQEMTVKYPRVLVIKAAFSLLKDGKSIEHRDLEKTLQTLLSR</sequence>
<dbReference type="AlphaFoldDB" id="A0A117M1S5"/>
<dbReference type="Proteomes" id="UP000054092">
    <property type="component" value="Unassembled WGS sequence"/>
</dbReference>
<dbReference type="EMBL" id="LGGP01000260">
    <property type="protein sequence ID" value="KUK79479.1"/>
    <property type="molecule type" value="Genomic_DNA"/>
</dbReference>
<dbReference type="PATRIC" id="fig|1184387.3.peg.1831"/>
<proteinExistence type="predicted"/>
<organism evidence="1 2">
    <name type="scientific">Mesotoga prima</name>
    <dbReference type="NCBI Taxonomy" id="1184387"/>
    <lineage>
        <taxon>Bacteria</taxon>
        <taxon>Thermotogati</taxon>
        <taxon>Thermotogota</taxon>
        <taxon>Thermotogae</taxon>
        <taxon>Kosmotogales</taxon>
        <taxon>Kosmotogaceae</taxon>
        <taxon>Mesotoga</taxon>
    </lineage>
</organism>
<name>A0A117M1S5_9BACT</name>
<evidence type="ECO:0000313" key="1">
    <source>
        <dbReference type="EMBL" id="KUK79479.1"/>
    </source>
</evidence>
<gene>
    <name evidence="1" type="ORF">XD94_1368</name>
</gene>
<accession>A0A117M1S5</accession>
<protein>
    <submittedName>
        <fullName evidence="1">Uncharacterized protein</fullName>
    </submittedName>
</protein>
<comment type="caution">
    <text evidence="1">The sequence shown here is derived from an EMBL/GenBank/DDBJ whole genome shotgun (WGS) entry which is preliminary data.</text>
</comment>